<reference evidence="2" key="1">
    <citation type="submission" date="2017-09" db="EMBL/GenBank/DDBJ databases">
        <title>FDA dAtabase for Regulatory Grade micrObial Sequences (FDA-ARGOS): Supporting development and validation of Infectious Disease Dx tests.</title>
        <authorList>
            <person name="Minogue T."/>
            <person name="Wolcott M."/>
            <person name="Wasieloski L."/>
            <person name="Aguilar W."/>
            <person name="Moore D."/>
            <person name="Tallon L."/>
            <person name="Sadzewicz L."/>
            <person name="Ott S."/>
            <person name="Zhao X."/>
            <person name="Nagaraj S."/>
            <person name="Vavikolanu K."/>
            <person name="Aluvathingal J."/>
            <person name="Nadendla S."/>
            <person name="Sichtig H."/>
        </authorList>
    </citation>
    <scope>NUCLEOTIDE SEQUENCE [LARGE SCALE GENOMIC DNA]</scope>
    <source>
        <strain evidence="2">FDAARGOS_390</strain>
    </source>
</reference>
<sequence length="148" mass="16226">MTIELNRPEILAEVRAAFEAYERALVDNDVPTMDALFWNAPEVVRYGIAEIQHGGAAIRAWRASCEPVPPSRRLHRTVITSFGGEHATVSTEFSSDATTLLGRQMQTWARLDGTDTLHRGWRIVAAHVSLIDAPEPRAAHSSTGPSPA</sequence>
<name>A0A2A7S2N1_BURGA</name>
<dbReference type="AlphaFoldDB" id="A0A2A7S2N1"/>
<protein>
    <submittedName>
        <fullName evidence="1">DUF3225 domain-containing protein</fullName>
    </submittedName>
</protein>
<comment type="caution">
    <text evidence="1">The sequence shown here is derived from an EMBL/GenBank/DDBJ whole genome shotgun (WGS) entry which is preliminary data.</text>
</comment>
<proteinExistence type="predicted"/>
<dbReference type="InterPro" id="IPR032710">
    <property type="entry name" value="NTF2-like_dom_sf"/>
</dbReference>
<gene>
    <name evidence="1" type="ORF">CRM94_24560</name>
</gene>
<accession>A0A2A7S2N1</accession>
<dbReference type="Proteomes" id="UP000220629">
    <property type="component" value="Unassembled WGS sequence"/>
</dbReference>
<dbReference type="NCBIfam" id="NF033625">
    <property type="entry name" value="HpxZ"/>
    <property type="match status" value="1"/>
</dbReference>
<dbReference type="Gene3D" id="3.10.450.50">
    <property type="match status" value="1"/>
</dbReference>
<dbReference type="RefSeq" id="WP_096748569.1">
    <property type="nucleotide sequence ID" value="NZ_CADEPO010000027.1"/>
</dbReference>
<dbReference type="InterPro" id="IPR024507">
    <property type="entry name" value="AtzH-like"/>
</dbReference>
<dbReference type="Pfam" id="PF11533">
    <property type="entry name" value="AtzH-like"/>
    <property type="match status" value="1"/>
</dbReference>
<evidence type="ECO:0000313" key="2">
    <source>
        <dbReference type="Proteomes" id="UP000220629"/>
    </source>
</evidence>
<organism evidence="1 2">
    <name type="scientific">Burkholderia gladioli</name>
    <name type="common">Pseudomonas marginata</name>
    <name type="synonym">Phytomonas marginata</name>
    <dbReference type="NCBI Taxonomy" id="28095"/>
    <lineage>
        <taxon>Bacteria</taxon>
        <taxon>Pseudomonadati</taxon>
        <taxon>Pseudomonadota</taxon>
        <taxon>Betaproteobacteria</taxon>
        <taxon>Burkholderiales</taxon>
        <taxon>Burkholderiaceae</taxon>
        <taxon>Burkholderia</taxon>
    </lineage>
</organism>
<dbReference type="EMBL" id="PDDY01000004">
    <property type="protein sequence ID" value="PEH37679.1"/>
    <property type="molecule type" value="Genomic_DNA"/>
</dbReference>
<dbReference type="SUPFAM" id="SSF54427">
    <property type="entry name" value="NTF2-like"/>
    <property type="match status" value="1"/>
</dbReference>
<evidence type="ECO:0000313" key="1">
    <source>
        <dbReference type="EMBL" id="PEH37679.1"/>
    </source>
</evidence>